<gene>
    <name evidence="1" type="ORF">BpHYR1_003454</name>
</gene>
<dbReference type="AlphaFoldDB" id="A0A3M7TBG1"/>
<reference evidence="1 2" key="1">
    <citation type="journal article" date="2018" name="Sci. Rep.">
        <title>Genomic signatures of local adaptation to the degree of environmental predictability in rotifers.</title>
        <authorList>
            <person name="Franch-Gras L."/>
            <person name="Hahn C."/>
            <person name="Garcia-Roger E.M."/>
            <person name="Carmona M.J."/>
            <person name="Serra M."/>
            <person name="Gomez A."/>
        </authorList>
    </citation>
    <scope>NUCLEOTIDE SEQUENCE [LARGE SCALE GENOMIC DNA]</scope>
    <source>
        <strain evidence="1">HYR1</strain>
    </source>
</reference>
<name>A0A3M7TBG1_BRAPC</name>
<comment type="caution">
    <text evidence="1">The sequence shown here is derived from an EMBL/GenBank/DDBJ whole genome shotgun (WGS) entry which is preliminary data.</text>
</comment>
<dbReference type="EMBL" id="REGN01000010">
    <property type="protein sequence ID" value="RNA45187.1"/>
    <property type="molecule type" value="Genomic_DNA"/>
</dbReference>
<proteinExistence type="predicted"/>
<protein>
    <submittedName>
        <fullName evidence="1">Uncharacterized protein</fullName>
    </submittedName>
</protein>
<evidence type="ECO:0000313" key="1">
    <source>
        <dbReference type="EMBL" id="RNA45187.1"/>
    </source>
</evidence>
<keyword evidence="2" id="KW-1185">Reference proteome</keyword>
<accession>A0A3M7TBG1</accession>
<sequence>MPYLSISSNIYCINHKPRALQKTVQILADEPWPVYFGALPDFNFNEAATITTWNVLFCKKFKNLFKIIFIKFKTFPPKFELCPPIF</sequence>
<evidence type="ECO:0000313" key="2">
    <source>
        <dbReference type="Proteomes" id="UP000276133"/>
    </source>
</evidence>
<dbReference type="Proteomes" id="UP000276133">
    <property type="component" value="Unassembled WGS sequence"/>
</dbReference>
<organism evidence="1 2">
    <name type="scientific">Brachionus plicatilis</name>
    <name type="common">Marine rotifer</name>
    <name type="synonym">Brachionus muelleri</name>
    <dbReference type="NCBI Taxonomy" id="10195"/>
    <lineage>
        <taxon>Eukaryota</taxon>
        <taxon>Metazoa</taxon>
        <taxon>Spiralia</taxon>
        <taxon>Gnathifera</taxon>
        <taxon>Rotifera</taxon>
        <taxon>Eurotatoria</taxon>
        <taxon>Monogononta</taxon>
        <taxon>Pseudotrocha</taxon>
        <taxon>Ploima</taxon>
        <taxon>Brachionidae</taxon>
        <taxon>Brachionus</taxon>
    </lineage>
</organism>